<name>A0A1J5PLU5_9ZZZZ</name>
<keyword evidence="3" id="KW-1003">Cell membrane</keyword>
<evidence type="ECO:0000256" key="2">
    <source>
        <dbReference type="ARBA" id="ARBA00022448"/>
    </source>
</evidence>
<dbReference type="PANTHER" id="PTHR30614">
    <property type="entry name" value="MEMBRANE COMPONENT OF AMINO ACID ABC TRANSPORTER"/>
    <property type="match status" value="1"/>
</dbReference>
<sequence length="218" mass="23580">MIHDFGIVWGERGLLLSGLGNTAILSTLSAVAALLLGFMVAPALMSKRSAVSGTARTFVDGMRCVPFLLFAYIVYYGLPSFGVRLDNWTSGLAALTIYNAAYMAEILRGAWAVQPREPIEAGIAFGFSEIRLFRRIILPPLLLSAGPVIGNQMIQIIKDSAFLSIIALPELTHAASSIQSRHYVPFAAFITAVFLYWGLCLIIEAGVSSIGRVAEARR</sequence>
<evidence type="ECO:0000256" key="6">
    <source>
        <dbReference type="ARBA" id="ARBA00022989"/>
    </source>
</evidence>
<dbReference type="NCBIfam" id="TIGR01726">
    <property type="entry name" value="HEQRo_perm_3TM"/>
    <property type="match status" value="1"/>
</dbReference>
<evidence type="ECO:0000259" key="9">
    <source>
        <dbReference type="PROSITE" id="PS50928"/>
    </source>
</evidence>
<evidence type="ECO:0000256" key="3">
    <source>
        <dbReference type="ARBA" id="ARBA00022475"/>
    </source>
</evidence>
<comment type="subcellular location">
    <subcellularLocation>
        <location evidence="1">Cell membrane</location>
        <topology evidence="1">Multi-pass membrane protein</topology>
    </subcellularLocation>
</comment>
<evidence type="ECO:0000256" key="5">
    <source>
        <dbReference type="ARBA" id="ARBA00022970"/>
    </source>
</evidence>
<evidence type="ECO:0000256" key="4">
    <source>
        <dbReference type="ARBA" id="ARBA00022692"/>
    </source>
</evidence>
<evidence type="ECO:0000313" key="10">
    <source>
        <dbReference type="EMBL" id="OIQ71792.1"/>
    </source>
</evidence>
<organism evidence="10">
    <name type="scientific">mine drainage metagenome</name>
    <dbReference type="NCBI Taxonomy" id="410659"/>
    <lineage>
        <taxon>unclassified sequences</taxon>
        <taxon>metagenomes</taxon>
        <taxon>ecological metagenomes</taxon>
    </lineage>
</organism>
<reference evidence="10" key="1">
    <citation type="submission" date="2016-10" db="EMBL/GenBank/DDBJ databases">
        <title>Sequence of Gallionella enrichment culture.</title>
        <authorList>
            <person name="Poehlein A."/>
            <person name="Muehling M."/>
            <person name="Daniel R."/>
        </authorList>
    </citation>
    <scope>NUCLEOTIDE SEQUENCE</scope>
</reference>
<keyword evidence="7 8" id="KW-0472">Membrane</keyword>
<dbReference type="GO" id="GO:0022857">
    <property type="term" value="F:transmembrane transporter activity"/>
    <property type="evidence" value="ECO:0007669"/>
    <property type="project" value="InterPro"/>
</dbReference>
<gene>
    <name evidence="10" type="primary">yecS_7</name>
    <name evidence="10" type="ORF">GALL_465880</name>
</gene>
<evidence type="ECO:0000256" key="8">
    <source>
        <dbReference type="SAM" id="Phobius"/>
    </source>
</evidence>
<evidence type="ECO:0000256" key="7">
    <source>
        <dbReference type="ARBA" id="ARBA00023136"/>
    </source>
</evidence>
<feature type="transmembrane region" description="Helical" evidence="8">
    <location>
        <begin position="57"/>
        <end position="78"/>
    </location>
</feature>
<feature type="transmembrane region" description="Helical" evidence="8">
    <location>
        <begin position="186"/>
        <end position="210"/>
    </location>
</feature>
<proteinExistence type="predicted"/>
<dbReference type="PANTHER" id="PTHR30614:SF0">
    <property type="entry name" value="L-CYSTINE TRANSPORT SYSTEM PERMEASE PROTEIN TCYL"/>
    <property type="match status" value="1"/>
</dbReference>
<dbReference type="InterPro" id="IPR010065">
    <property type="entry name" value="AA_ABC_transptr_permease_3TM"/>
</dbReference>
<dbReference type="InterPro" id="IPR043429">
    <property type="entry name" value="ArtM/GltK/GlnP/TcyL/YhdX-like"/>
</dbReference>
<comment type="caution">
    <text evidence="10">The sequence shown here is derived from an EMBL/GenBank/DDBJ whole genome shotgun (WGS) entry which is preliminary data.</text>
</comment>
<dbReference type="PROSITE" id="PS50928">
    <property type="entry name" value="ABC_TM1"/>
    <property type="match status" value="1"/>
</dbReference>
<keyword evidence="5" id="KW-0029">Amino-acid transport</keyword>
<feature type="domain" description="ABC transmembrane type-1" evidence="9">
    <location>
        <begin position="19"/>
        <end position="207"/>
    </location>
</feature>
<dbReference type="Pfam" id="PF00528">
    <property type="entry name" value="BPD_transp_1"/>
    <property type="match status" value="1"/>
</dbReference>
<dbReference type="InterPro" id="IPR000515">
    <property type="entry name" value="MetI-like"/>
</dbReference>
<dbReference type="Gene3D" id="1.10.3720.10">
    <property type="entry name" value="MetI-like"/>
    <property type="match status" value="1"/>
</dbReference>
<dbReference type="CDD" id="cd06261">
    <property type="entry name" value="TM_PBP2"/>
    <property type="match status" value="1"/>
</dbReference>
<dbReference type="SUPFAM" id="SSF161098">
    <property type="entry name" value="MetI-like"/>
    <property type="match status" value="1"/>
</dbReference>
<dbReference type="GO" id="GO:0006865">
    <property type="term" value="P:amino acid transport"/>
    <property type="evidence" value="ECO:0007669"/>
    <property type="project" value="UniProtKB-KW"/>
</dbReference>
<feature type="transmembrane region" description="Helical" evidence="8">
    <location>
        <begin position="23"/>
        <end position="45"/>
    </location>
</feature>
<dbReference type="GO" id="GO:0043190">
    <property type="term" value="C:ATP-binding cassette (ABC) transporter complex"/>
    <property type="evidence" value="ECO:0007669"/>
    <property type="project" value="InterPro"/>
</dbReference>
<dbReference type="InterPro" id="IPR035906">
    <property type="entry name" value="MetI-like_sf"/>
</dbReference>
<dbReference type="AlphaFoldDB" id="A0A1J5PLU5"/>
<keyword evidence="6 8" id="KW-1133">Transmembrane helix</keyword>
<dbReference type="EMBL" id="MLJW01003557">
    <property type="protein sequence ID" value="OIQ71792.1"/>
    <property type="molecule type" value="Genomic_DNA"/>
</dbReference>
<keyword evidence="4 8" id="KW-0812">Transmembrane</keyword>
<keyword evidence="2" id="KW-0813">Transport</keyword>
<accession>A0A1J5PLU5</accession>
<protein>
    <submittedName>
        <fullName evidence="10">Inner membrane amino-acid ABC transporter permease protein YecS</fullName>
    </submittedName>
</protein>
<evidence type="ECO:0000256" key="1">
    <source>
        <dbReference type="ARBA" id="ARBA00004651"/>
    </source>
</evidence>